<feature type="domain" description="CFEM" evidence="7">
    <location>
        <begin position="182"/>
        <end position="292"/>
    </location>
</feature>
<dbReference type="STRING" id="1220162.K1WFD5"/>
<keyword evidence="2" id="KW-0964">Secreted</keyword>
<dbReference type="HOGENOM" id="CLU_511103_0_0_1"/>
<dbReference type="eggNOG" id="ENOG502S1X2">
    <property type="taxonomic scope" value="Eukaryota"/>
</dbReference>
<feature type="transmembrane region" description="Helical" evidence="6">
    <location>
        <begin position="292"/>
        <end position="315"/>
    </location>
</feature>
<evidence type="ECO:0000256" key="4">
    <source>
        <dbReference type="ARBA" id="ARBA00023157"/>
    </source>
</evidence>
<feature type="region of interest" description="Disordered" evidence="5">
    <location>
        <begin position="1"/>
        <end position="49"/>
    </location>
</feature>
<keyword evidence="6" id="KW-0472">Membrane</keyword>
<accession>K1WFD5</accession>
<dbReference type="Proteomes" id="UP000006757">
    <property type="component" value="Unassembled WGS sequence"/>
</dbReference>
<organism evidence="8 9">
    <name type="scientific">Trichosporon asahii var. asahii (strain CBS 8904)</name>
    <name type="common">Yeast</name>
    <dbReference type="NCBI Taxonomy" id="1220162"/>
    <lineage>
        <taxon>Eukaryota</taxon>
        <taxon>Fungi</taxon>
        <taxon>Dikarya</taxon>
        <taxon>Basidiomycota</taxon>
        <taxon>Agaricomycotina</taxon>
        <taxon>Tremellomycetes</taxon>
        <taxon>Trichosporonales</taxon>
        <taxon>Trichosporonaceae</taxon>
        <taxon>Trichosporon</taxon>
    </lineage>
</organism>
<feature type="compositionally biased region" description="Basic residues" evidence="5">
    <location>
        <begin position="417"/>
        <end position="432"/>
    </location>
</feature>
<keyword evidence="3" id="KW-0732">Signal</keyword>
<protein>
    <recommendedName>
        <fullName evidence="7">CFEM domain-containing protein</fullName>
    </recommendedName>
</protein>
<feature type="region of interest" description="Disordered" evidence="5">
    <location>
        <begin position="476"/>
        <end position="533"/>
    </location>
</feature>
<keyword evidence="9" id="KW-1185">Reference proteome</keyword>
<feature type="region of interest" description="Disordered" evidence="5">
    <location>
        <begin position="145"/>
        <end position="199"/>
    </location>
</feature>
<dbReference type="InterPro" id="IPR008427">
    <property type="entry name" value="Extracellular_membr_CFEM_dom"/>
</dbReference>
<feature type="compositionally biased region" description="Low complexity" evidence="5">
    <location>
        <begin position="182"/>
        <end position="199"/>
    </location>
</feature>
<dbReference type="PROSITE" id="PS52012">
    <property type="entry name" value="CFEM"/>
    <property type="match status" value="1"/>
</dbReference>
<dbReference type="SMART" id="SM00747">
    <property type="entry name" value="CFEM"/>
    <property type="match status" value="1"/>
</dbReference>
<reference evidence="8 9" key="1">
    <citation type="journal article" date="2012" name="Eukaryot. Cell">
        <title>Genome sequence of the Trichosporon asahii environmental strain CBS 8904.</title>
        <authorList>
            <person name="Yang R.Y."/>
            <person name="Li H.T."/>
            <person name="Zhu H."/>
            <person name="Zhou G.P."/>
            <person name="Wang M."/>
            <person name="Wang L."/>
        </authorList>
    </citation>
    <scope>NUCLEOTIDE SEQUENCE [LARGE SCALE GENOMIC DNA]</scope>
    <source>
        <strain evidence="8 9">CBS 8904</strain>
    </source>
</reference>
<name>K1WFD5_TRIAC</name>
<dbReference type="Pfam" id="PF05730">
    <property type="entry name" value="CFEM"/>
    <property type="match status" value="1"/>
</dbReference>
<evidence type="ECO:0000256" key="1">
    <source>
        <dbReference type="ARBA" id="ARBA00004613"/>
    </source>
</evidence>
<sequence>MHLPTQVLEERAPSTTETALPLDHPIHKKKPPVVDPLATKRDEADLPLDPDIHRKKRSIIDPLPIKRDDLTPTVLPLSHPIHKKEPPIVDPLPIKRAKETPTSELPLDHPIHSKRPPIVDPLLFKRDAPSATVLPLDHPIHKKKPPIVNPVPVDLYPKRENDREAPWKRDDRGGEVAATQDSPASPAAQGGQANAAAAGPQTMIDGLPPCVRKCLFRAPVGKCDPTDFACLCRNDEYLKAVMDCWTINCDGLEVQEAISSAQTLCSTTLVAGPWPAESNVLTAPVIYSRAAWNIQAVMSSICALILLLAIVLGGLSCRAQARKEASHRSGTIGTKGSRDYISQGSGTGKGSASNRASAGQQVTTFGFGEESIVTSLPRIPAGPRKVPRFTAVPSEEKDADEKDAAAADAESWDLAHSKHSHSRTHSRAHSRAGSKSSRIGSRDGHEVRSLLPNPLDDGHASDTSDIGMRVLPYALSSPSSSSGGNHNETTIVIGPDATSGRRPDVSPLESIGSVRTHGAESSTEDEPFARHGA</sequence>
<comment type="caution">
    <text evidence="8">The sequence shown here is derived from an EMBL/GenBank/DDBJ whole genome shotgun (WGS) entry which is preliminary data.</text>
</comment>
<comment type="subcellular location">
    <subcellularLocation>
        <location evidence="1">Secreted</location>
    </subcellularLocation>
</comment>
<evidence type="ECO:0000256" key="5">
    <source>
        <dbReference type="SAM" id="MobiDB-lite"/>
    </source>
</evidence>
<evidence type="ECO:0000313" key="8">
    <source>
        <dbReference type="EMBL" id="EKD00284.1"/>
    </source>
</evidence>
<feature type="region of interest" description="Disordered" evidence="5">
    <location>
        <begin position="326"/>
        <end position="357"/>
    </location>
</feature>
<feature type="region of interest" description="Disordered" evidence="5">
    <location>
        <begin position="376"/>
        <end position="464"/>
    </location>
</feature>
<evidence type="ECO:0000256" key="6">
    <source>
        <dbReference type="SAM" id="Phobius"/>
    </source>
</evidence>
<feature type="compositionally biased region" description="Polar residues" evidence="5">
    <location>
        <begin position="328"/>
        <end position="357"/>
    </location>
</feature>
<keyword evidence="4" id="KW-1015">Disulfide bond</keyword>
<dbReference type="AlphaFoldDB" id="K1WFD5"/>
<keyword evidence="6" id="KW-0812">Transmembrane</keyword>
<feature type="compositionally biased region" description="Basic and acidic residues" evidence="5">
    <location>
        <begin position="394"/>
        <end position="405"/>
    </location>
</feature>
<gene>
    <name evidence="8" type="ORF">A1Q2_05461</name>
</gene>
<evidence type="ECO:0000256" key="3">
    <source>
        <dbReference type="ARBA" id="ARBA00022729"/>
    </source>
</evidence>
<keyword evidence="6" id="KW-1133">Transmembrane helix</keyword>
<feature type="compositionally biased region" description="Basic and acidic residues" evidence="5">
    <location>
        <begin position="156"/>
        <end position="174"/>
    </location>
</feature>
<dbReference type="EMBL" id="AMBO01000345">
    <property type="protein sequence ID" value="EKD00284.1"/>
    <property type="molecule type" value="Genomic_DNA"/>
</dbReference>
<evidence type="ECO:0000256" key="2">
    <source>
        <dbReference type="ARBA" id="ARBA00022525"/>
    </source>
</evidence>
<dbReference type="GO" id="GO:0005576">
    <property type="term" value="C:extracellular region"/>
    <property type="evidence" value="ECO:0007669"/>
    <property type="project" value="UniProtKB-SubCell"/>
</dbReference>
<evidence type="ECO:0000259" key="7">
    <source>
        <dbReference type="PROSITE" id="PS52012"/>
    </source>
</evidence>
<evidence type="ECO:0000313" key="9">
    <source>
        <dbReference type="Proteomes" id="UP000006757"/>
    </source>
</evidence>
<proteinExistence type="predicted"/>
<dbReference type="InParanoid" id="K1WFD5"/>